<dbReference type="InterPro" id="IPR012337">
    <property type="entry name" value="RNaseH-like_sf"/>
</dbReference>
<dbReference type="RefSeq" id="YP_009189185.1">
    <property type="nucleotide sequence ID" value="NC_028673.1"/>
</dbReference>
<proteinExistence type="predicted"/>
<sequence>MKPYEAVFIDVETTGLDANKEEMIEFGIARVDTRTWEITESHQAVIWTPQLAARLKSNDLDDFIVRMHRKSGLLGELESLQERGVMPRQYFEAEASILEVVKAWGAKRLPVWGSSVHFDRRFMAAKMPELNDFFHYRNIDSSSDMERLKVTNPLLWKKIDNDETKFRSDSPDHRPLVDIQHSVDLERRIDKWVTKTAATAMILPES</sequence>
<dbReference type="GeneID" id="26517408"/>
<keyword evidence="3" id="KW-1185">Reference proteome</keyword>
<name>A0A0K0N6N2_9CAUD</name>
<dbReference type="KEGG" id="vg:26517408"/>
<keyword evidence="2" id="KW-0255">Endonuclease</keyword>
<keyword evidence="2" id="KW-0378">Hydrolase</keyword>
<gene>
    <name evidence="2" type="ORF">GMA7_48</name>
</gene>
<reference evidence="2 3" key="1">
    <citation type="journal article" date="2015" name="PLoS ONE">
        <title>Lysis to Kill: Evaluation of the Lytic Abilities, and Genomics of Nine Bacteriophages Infective for Gordonia spp. and Their Potential Use in Activated Sludge Foam Biocontrol.</title>
        <authorList>
            <person name="Dyson Z.A."/>
            <person name="Tucci J."/>
            <person name="Seviour R.J."/>
            <person name="Petrovski S."/>
        </authorList>
    </citation>
    <scope>NUCLEOTIDE SEQUENCE [LARGE SCALE GENOMIC DNA]</scope>
</reference>
<dbReference type="Proteomes" id="UP000202743">
    <property type="component" value="Segment"/>
</dbReference>
<dbReference type="InterPro" id="IPR013520">
    <property type="entry name" value="Ribonucl_H"/>
</dbReference>
<dbReference type="Pfam" id="PF00929">
    <property type="entry name" value="RNase_T"/>
    <property type="match status" value="1"/>
</dbReference>
<organism evidence="2 3">
    <name type="scientific">Gordonia phage GMA7</name>
    <dbReference type="NCBI Taxonomy" id="1647286"/>
    <lineage>
        <taxon>Viruses</taxon>
        <taxon>Duplodnaviria</taxon>
        <taxon>Heunggongvirae</taxon>
        <taxon>Uroviricota</taxon>
        <taxon>Caudoviricetes</taxon>
        <taxon>Getseptimavirus</taxon>
        <taxon>Getseptimavirus GMA7</taxon>
    </lineage>
</organism>
<keyword evidence="2" id="KW-0540">Nuclease</keyword>
<dbReference type="SUPFAM" id="SSF53098">
    <property type="entry name" value="Ribonuclease H-like"/>
    <property type="match status" value="1"/>
</dbReference>
<dbReference type="OrthoDB" id="12986at10239"/>
<dbReference type="GO" id="GO:0003676">
    <property type="term" value="F:nucleic acid binding"/>
    <property type="evidence" value="ECO:0007669"/>
    <property type="project" value="InterPro"/>
</dbReference>
<protein>
    <submittedName>
        <fullName evidence="2">Putative endonuclease</fullName>
    </submittedName>
</protein>
<dbReference type="SMART" id="SM00479">
    <property type="entry name" value="EXOIII"/>
    <property type="match status" value="1"/>
</dbReference>
<feature type="domain" description="Exonuclease" evidence="1">
    <location>
        <begin position="5"/>
        <end position="195"/>
    </location>
</feature>
<evidence type="ECO:0000259" key="1">
    <source>
        <dbReference type="SMART" id="SM00479"/>
    </source>
</evidence>
<dbReference type="GO" id="GO:0004519">
    <property type="term" value="F:endonuclease activity"/>
    <property type="evidence" value="ECO:0007669"/>
    <property type="project" value="UniProtKB-KW"/>
</dbReference>
<evidence type="ECO:0000313" key="3">
    <source>
        <dbReference type="Proteomes" id="UP000202743"/>
    </source>
</evidence>
<dbReference type="Gene3D" id="3.30.420.10">
    <property type="entry name" value="Ribonuclease H-like superfamily/Ribonuclease H"/>
    <property type="match status" value="1"/>
</dbReference>
<dbReference type="EMBL" id="KR063278">
    <property type="protein sequence ID" value="AKJ72485.1"/>
    <property type="molecule type" value="Genomic_DNA"/>
</dbReference>
<evidence type="ECO:0000313" key="2">
    <source>
        <dbReference type="EMBL" id="AKJ72485.1"/>
    </source>
</evidence>
<dbReference type="InterPro" id="IPR036397">
    <property type="entry name" value="RNaseH_sf"/>
</dbReference>
<accession>A0A0K0N6N2</accession>